<evidence type="ECO:0000313" key="3">
    <source>
        <dbReference type="Proteomes" id="UP000821837"/>
    </source>
</evidence>
<gene>
    <name evidence="2" type="ORF">HPB52_002666</name>
</gene>
<accession>A0A9D4PBI4</accession>
<evidence type="ECO:0000256" key="1">
    <source>
        <dbReference type="SAM" id="MobiDB-lite"/>
    </source>
</evidence>
<comment type="caution">
    <text evidence="2">The sequence shown here is derived from an EMBL/GenBank/DDBJ whole genome shotgun (WGS) entry which is preliminary data.</text>
</comment>
<feature type="compositionally biased region" description="Low complexity" evidence="1">
    <location>
        <begin position="53"/>
        <end position="69"/>
    </location>
</feature>
<dbReference type="AlphaFoldDB" id="A0A9D4PBI4"/>
<evidence type="ECO:0000313" key="2">
    <source>
        <dbReference type="EMBL" id="KAH7935021.1"/>
    </source>
</evidence>
<reference evidence="2" key="1">
    <citation type="journal article" date="2020" name="Cell">
        <title>Large-Scale Comparative Analyses of Tick Genomes Elucidate Their Genetic Diversity and Vector Capacities.</title>
        <authorList>
            <consortium name="Tick Genome and Microbiome Consortium (TIGMIC)"/>
            <person name="Jia N."/>
            <person name="Wang J."/>
            <person name="Shi W."/>
            <person name="Du L."/>
            <person name="Sun Y."/>
            <person name="Zhan W."/>
            <person name="Jiang J.F."/>
            <person name="Wang Q."/>
            <person name="Zhang B."/>
            <person name="Ji P."/>
            <person name="Bell-Sakyi L."/>
            <person name="Cui X.M."/>
            <person name="Yuan T.T."/>
            <person name="Jiang B.G."/>
            <person name="Yang W.F."/>
            <person name="Lam T.T."/>
            <person name="Chang Q.C."/>
            <person name="Ding S.J."/>
            <person name="Wang X.J."/>
            <person name="Zhu J.G."/>
            <person name="Ruan X.D."/>
            <person name="Zhao L."/>
            <person name="Wei J.T."/>
            <person name="Ye R.Z."/>
            <person name="Que T.C."/>
            <person name="Du C.H."/>
            <person name="Zhou Y.H."/>
            <person name="Cheng J.X."/>
            <person name="Dai P.F."/>
            <person name="Guo W.B."/>
            <person name="Han X.H."/>
            <person name="Huang E.J."/>
            <person name="Li L.F."/>
            <person name="Wei W."/>
            <person name="Gao Y.C."/>
            <person name="Liu J.Z."/>
            <person name="Shao H.Z."/>
            <person name="Wang X."/>
            <person name="Wang C.C."/>
            <person name="Yang T.C."/>
            <person name="Huo Q.B."/>
            <person name="Li W."/>
            <person name="Chen H.Y."/>
            <person name="Chen S.E."/>
            <person name="Zhou L.G."/>
            <person name="Ni X.B."/>
            <person name="Tian J.H."/>
            <person name="Sheng Y."/>
            <person name="Liu T."/>
            <person name="Pan Y.S."/>
            <person name="Xia L.Y."/>
            <person name="Li J."/>
            <person name="Zhao F."/>
            <person name="Cao W.C."/>
        </authorList>
    </citation>
    <scope>NUCLEOTIDE SEQUENCE</scope>
    <source>
        <strain evidence="2">Rsan-2018</strain>
    </source>
</reference>
<dbReference type="EMBL" id="JABSTV010001255">
    <property type="protein sequence ID" value="KAH7935021.1"/>
    <property type="molecule type" value="Genomic_DNA"/>
</dbReference>
<sequence>MTQLNWERVEEDGAHHRLCDDTSQLEDDIELCEPLSAVDRGGTCDDAVPSTSRAGMEAAAAAGNNERNATGSTQKGKRKDVSGANGDVNRGKKS</sequence>
<reference evidence="2" key="2">
    <citation type="submission" date="2021-09" db="EMBL/GenBank/DDBJ databases">
        <authorList>
            <person name="Jia N."/>
            <person name="Wang J."/>
            <person name="Shi W."/>
            <person name="Du L."/>
            <person name="Sun Y."/>
            <person name="Zhan W."/>
            <person name="Jiang J."/>
            <person name="Wang Q."/>
            <person name="Zhang B."/>
            <person name="Ji P."/>
            <person name="Sakyi L.B."/>
            <person name="Cui X."/>
            <person name="Yuan T."/>
            <person name="Jiang B."/>
            <person name="Yang W."/>
            <person name="Lam T.T.-Y."/>
            <person name="Chang Q."/>
            <person name="Ding S."/>
            <person name="Wang X."/>
            <person name="Zhu J."/>
            <person name="Ruan X."/>
            <person name="Zhao L."/>
            <person name="Wei J."/>
            <person name="Que T."/>
            <person name="Du C."/>
            <person name="Cheng J."/>
            <person name="Dai P."/>
            <person name="Han X."/>
            <person name="Huang E."/>
            <person name="Gao Y."/>
            <person name="Liu J."/>
            <person name="Shao H."/>
            <person name="Ye R."/>
            <person name="Li L."/>
            <person name="Wei W."/>
            <person name="Wang X."/>
            <person name="Wang C."/>
            <person name="Huo Q."/>
            <person name="Li W."/>
            <person name="Guo W."/>
            <person name="Chen H."/>
            <person name="Chen S."/>
            <person name="Zhou L."/>
            <person name="Zhou L."/>
            <person name="Ni X."/>
            <person name="Tian J."/>
            <person name="Zhou Y."/>
            <person name="Sheng Y."/>
            <person name="Liu T."/>
            <person name="Pan Y."/>
            <person name="Xia L."/>
            <person name="Li J."/>
            <person name="Zhao F."/>
            <person name="Cao W."/>
        </authorList>
    </citation>
    <scope>NUCLEOTIDE SEQUENCE</scope>
    <source>
        <strain evidence="2">Rsan-2018</strain>
        <tissue evidence="2">Larvae</tissue>
    </source>
</reference>
<organism evidence="2 3">
    <name type="scientific">Rhipicephalus sanguineus</name>
    <name type="common">Brown dog tick</name>
    <name type="synonym">Ixodes sanguineus</name>
    <dbReference type="NCBI Taxonomy" id="34632"/>
    <lineage>
        <taxon>Eukaryota</taxon>
        <taxon>Metazoa</taxon>
        <taxon>Ecdysozoa</taxon>
        <taxon>Arthropoda</taxon>
        <taxon>Chelicerata</taxon>
        <taxon>Arachnida</taxon>
        <taxon>Acari</taxon>
        <taxon>Parasitiformes</taxon>
        <taxon>Ixodida</taxon>
        <taxon>Ixodoidea</taxon>
        <taxon>Ixodidae</taxon>
        <taxon>Rhipicephalinae</taxon>
        <taxon>Rhipicephalus</taxon>
        <taxon>Rhipicephalus</taxon>
    </lineage>
</organism>
<name>A0A9D4PBI4_RHISA</name>
<dbReference type="Proteomes" id="UP000821837">
    <property type="component" value="Unassembled WGS sequence"/>
</dbReference>
<feature type="region of interest" description="Disordered" evidence="1">
    <location>
        <begin position="37"/>
        <end position="94"/>
    </location>
</feature>
<proteinExistence type="predicted"/>
<keyword evidence="3" id="KW-1185">Reference proteome</keyword>
<protein>
    <submittedName>
        <fullName evidence="2">Uncharacterized protein</fullName>
    </submittedName>
</protein>